<keyword evidence="10" id="KW-0326">Glycosidase</keyword>
<dbReference type="KEGG" id="bgt:106050916"/>
<keyword evidence="7" id="KW-0443">Lipid metabolism</keyword>
<dbReference type="Gene3D" id="3.20.20.80">
    <property type="entry name" value="Glycosidases"/>
    <property type="match status" value="1"/>
</dbReference>
<dbReference type="GO" id="GO:0005764">
    <property type="term" value="C:lysosome"/>
    <property type="evidence" value="ECO:0007669"/>
    <property type="project" value="TreeGrafter"/>
</dbReference>
<dbReference type="GO" id="GO:0016020">
    <property type="term" value="C:membrane"/>
    <property type="evidence" value="ECO:0007669"/>
    <property type="project" value="GOC"/>
</dbReference>
<dbReference type="AlphaFoldDB" id="A0A2C9KBH1"/>
<feature type="domain" description="Glycosyl hydrolase family 59 central" evidence="15">
    <location>
        <begin position="363"/>
        <end position="480"/>
    </location>
</feature>
<evidence type="ECO:0000256" key="4">
    <source>
        <dbReference type="ARBA" id="ARBA00022801"/>
    </source>
</evidence>
<keyword evidence="13" id="KW-0472">Membrane</keyword>
<dbReference type="SUPFAM" id="SSF51445">
    <property type="entry name" value="(Trans)glycosidases"/>
    <property type="match status" value="1"/>
</dbReference>
<dbReference type="PANTHER" id="PTHR15172:SF1">
    <property type="entry name" value="GALACTOCEREBROSIDASE"/>
    <property type="match status" value="1"/>
</dbReference>
<evidence type="ECO:0000259" key="15">
    <source>
        <dbReference type="Pfam" id="PF17387"/>
    </source>
</evidence>
<dbReference type="Gene3D" id="3.20.20.70">
    <property type="entry name" value="Aldolase class I"/>
    <property type="match status" value="1"/>
</dbReference>
<dbReference type="InterPro" id="IPR017853">
    <property type="entry name" value="GH"/>
</dbReference>
<reference evidence="17" key="1">
    <citation type="submission" date="2020-05" db="UniProtKB">
        <authorList>
            <consortium name="EnsemblMetazoa"/>
        </authorList>
    </citation>
    <scope>IDENTIFICATION</scope>
    <source>
        <strain evidence="17">BB02</strain>
    </source>
</reference>
<dbReference type="PANTHER" id="PTHR15172">
    <property type="entry name" value="GALACTOCEREBROSIDASE"/>
    <property type="match status" value="1"/>
</dbReference>
<dbReference type="PRINTS" id="PR00850">
    <property type="entry name" value="GLHYDRLASE59"/>
</dbReference>
<dbReference type="GO" id="GO:0004336">
    <property type="term" value="F:galactosylceramidase activity"/>
    <property type="evidence" value="ECO:0007669"/>
    <property type="project" value="UniProtKB-EC"/>
</dbReference>
<dbReference type="InterPro" id="IPR001286">
    <property type="entry name" value="Glyco_hydro_59"/>
</dbReference>
<gene>
    <name evidence="17" type="primary">106050916</name>
</gene>
<dbReference type="FunFam" id="3.20.20.80:FF:000026">
    <property type="entry name" value="galactocerebrosidase precursor"/>
    <property type="match status" value="1"/>
</dbReference>
<evidence type="ECO:0000256" key="8">
    <source>
        <dbReference type="ARBA" id="ARBA00023157"/>
    </source>
</evidence>
<evidence type="ECO:0000256" key="6">
    <source>
        <dbReference type="ARBA" id="ARBA00022963"/>
    </source>
</evidence>
<evidence type="ECO:0000256" key="7">
    <source>
        <dbReference type="ARBA" id="ARBA00023098"/>
    </source>
</evidence>
<organism evidence="17 18">
    <name type="scientific">Biomphalaria glabrata</name>
    <name type="common">Bloodfluke planorb</name>
    <name type="synonym">Freshwater snail</name>
    <dbReference type="NCBI Taxonomy" id="6526"/>
    <lineage>
        <taxon>Eukaryota</taxon>
        <taxon>Metazoa</taxon>
        <taxon>Spiralia</taxon>
        <taxon>Lophotrochozoa</taxon>
        <taxon>Mollusca</taxon>
        <taxon>Gastropoda</taxon>
        <taxon>Heterobranchia</taxon>
        <taxon>Euthyneura</taxon>
        <taxon>Panpulmonata</taxon>
        <taxon>Hygrophila</taxon>
        <taxon>Lymnaeoidea</taxon>
        <taxon>Planorbidae</taxon>
        <taxon>Biomphalaria</taxon>
    </lineage>
</organism>
<dbReference type="EnsemblMetazoa" id="BGLB017236-RC">
    <property type="protein sequence ID" value="BGLB017236-PC"/>
    <property type="gene ID" value="BGLB017236"/>
</dbReference>
<keyword evidence="13" id="KW-1133">Transmembrane helix</keyword>
<dbReference type="EC" id="3.2.1.46" evidence="2"/>
<feature type="domain" description="Glycosyl hydrolase family 59 catalytic" evidence="14">
    <location>
        <begin position="61"/>
        <end position="354"/>
    </location>
</feature>
<dbReference type="InterPro" id="IPR013785">
    <property type="entry name" value="Aldolase_TIM"/>
</dbReference>
<dbReference type="Pfam" id="PF21708">
    <property type="entry name" value="Glyco_hydro_59_C"/>
    <property type="match status" value="1"/>
</dbReference>
<dbReference type="FunFam" id="3.20.20.70:FF:000091">
    <property type="entry name" value="galactocerebrosidase precursor"/>
    <property type="match status" value="1"/>
</dbReference>
<accession>A0A2C9KBH1</accession>
<dbReference type="InterPro" id="IPR035394">
    <property type="entry name" value="Glyco_hydro_59_dom"/>
</dbReference>
<dbReference type="InterPro" id="IPR049162">
    <property type="entry name" value="GH59_C"/>
</dbReference>
<dbReference type="OrthoDB" id="440760at2759"/>
<keyword evidence="8" id="KW-1015">Disulfide bond</keyword>
<evidence type="ECO:0000256" key="9">
    <source>
        <dbReference type="ARBA" id="ARBA00023180"/>
    </source>
</evidence>
<dbReference type="Pfam" id="PF17387">
    <property type="entry name" value="Glyco_hydro_59M"/>
    <property type="match status" value="1"/>
</dbReference>
<name>A0A2C9KBH1_BIOGL</name>
<dbReference type="VEuPathDB" id="VectorBase:BGLAX_040999"/>
<keyword evidence="9" id="KW-0325">Glycoprotein</keyword>
<evidence type="ECO:0000313" key="17">
    <source>
        <dbReference type="EnsemblMetazoa" id="BGLB017236-PC"/>
    </source>
</evidence>
<keyword evidence="3" id="KW-0732">Signal</keyword>
<evidence type="ECO:0000256" key="5">
    <source>
        <dbReference type="ARBA" id="ARBA00022919"/>
    </source>
</evidence>
<dbReference type="VEuPathDB" id="VectorBase:BGLB017236"/>
<dbReference type="InterPro" id="IPR049161">
    <property type="entry name" value="GH59_cat"/>
</dbReference>
<evidence type="ECO:0000256" key="1">
    <source>
        <dbReference type="ARBA" id="ARBA00005637"/>
    </source>
</evidence>
<dbReference type="Gene3D" id="2.60.120.560">
    <property type="entry name" value="Exo-inulinase, domain 1"/>
    <property type="match status" value="1"/>
</dbReference>
<dbReference type="GO" id="GO:0006683">
    <property type="term" value="P:galactosylceramide catabolic process"/>
    <property type="evidence" value="ECO:0007669"/>
    <property type="project" value="InterPro"/>
</dbReference>
<evidence type="ECO:0000256" key="13">
    <source>
        <dbReference type="SAM" id="Phobius"/>
    </source>
</evidence>
<keyword evidence="6" id="KW-0442">Lipid degradation</keyword>
<comment type="similarity">
    <text evidence="1">Belongs to the glycosyl hydrolase 59 family.</text>
</comment>
<evidence type="ECO:0000313" key="18">
    <source>
        <dbReference type="Proteomes" id="UP000076420"/>
    </source>
</evidence>
<evidence type="ECO:0000256" key="12">
    <source>
        <dbReference type="PIRSR" id="PIRSR601286-50"/>
    </source>
</evidence>
<protein>
    <recommendedName>
        <fullName evidence="2">galactosylceramidase</fullName>
        <ecNumber evidence="2">3.2.1.46</ecNumber>
    </recommendedName>
    <alternativeName>
        <fullName evidence="11">Galactosylceramidase</fullName>
    </alternativeName>
</protein>
<keyword evidence="13" id="KW-0812">Transmembrane</keyword>
<dbReference type="STRING" id="6526.A0A2C9KBH1"/>
<sequence length="704" mass="79114">MQQKAFGLTWTSLILSLIIFVIIKTSKSNQLGYKDQYLVSNTSRTDQDLVFDDFLGFGRTFDGVGGLSGGGATSKLLVNYPLQQQNEILDFLFKPNFGASLQILKVEIGGDVQSTDGTEASHMHNDWDENYERGYEWWIMTEAKKRNPNIKLYGLPWGFPGWIGQGTRSPFAKVNVTADYIVRWVNGAKTHYNLSIDYIGIWNEKKYDITYIKVLREMLNQRGFQNVMIIAADKKWEIAVDIEQDPVLASSVHAIGCHYPGTYSTQEALNTNKQLWSSEDYSTLNDEVGGGCWARILNQNYVNGLMTSTISWNILASYYQGLPFFRDGLMTAINPWSGYYEVNTPIWMTAHTTQFTSIGWRYLKHDSGVGKLPQGGSYVGLVSPDGTDLTIVIETMTRNHSKCIRPYLPNYEVKPQQVTITLKGSFVNVTQLNVWYSKLGFNSSPDIVFEKQKPIQLINGHAQINLGLDEVVTLTTLMRGQKGYYPQPPQQKSFPLPYSDNFEAYRISEEPFLLVPQIGSLEIIKSQSPLHGQVARQTILYPPIEWCPFSLSFPIAVIGNISWSDLFIQIEFEIPEINGTTGVFIATRVDTGGCTTFIAQGIFFFLLKDGSYILANDLARTKVWKQGLFSYQPGFHKVSLLTQGTQAIGFYDDQLLFNVTVSGNLSQGFAAIGTDSFGWADFDNLLLTSQADGIAILNKYHEIV</sequence>
<feature type="active site" description="Proton donor/acceptor" evidence="12">
    <location>
        <position position="204"/>
    </location>
</feature>
<feature type="transmembrane region" description="Helical" evidence="13">
    <location>
        <begin position="5"/>
        <end position="23"/>
    </location>
</feature>
<evidence type="ECO:0000256" key="3">
    <source>
        <dbReference type="ARBA" id="ARBA00022729"/>
    </source>
</evidence>
<evidence type="ECO:0000259" key="14">
    <source>
        <dbReference type="Pfam" id="PF02057"/>
    </source>
</evidence>
<feature type="domain" description="Glycosyl hydrolase family 59 C-terminal lectin" evidence="16">
    <location>
        <begin position="517"/>
        <end position="687"/>
    </location>
</feature>
<evidence type="ECO:0000256" key="11">
    <source>
        <dbReference type="ARBA" id="ARBA00033098"/>
    </source>
</evidence>
<evidence type="ECO:0000256" key="2">
    <source>
        <dbReference type="ARBA" id="ARBA00012657"/>
    </source>
</evidence>
<evidence type="ECO:0000259" key="16">
    <source>
        <dbReference type="Pfam" id="PF21708"/>
    </source>
</evidence>
<proteinExistence type="inferred from homology"/>
<feature type="active site" description="Nucleophile" evidence="12">
    <location>
        <position position="279"/>
    </location>
</feature>
<keyword evidence="4" id="KW-0378">Hydrolase</keyword>
<evidence type="ECO:0000256" key="10">
    <source>
        <dbReference type="ARBA" id="ARBA00023295"/>
    </source>
</evidence>
<dbReference type="Pfam" id="PF02057">
    <property type="entry name" value="Glyco_hydro_59"/>
    <property type="match status" value="1"/>
</dbReference>
<keyword evidence="5" id="KW-0746">Sphingolipid metabolism</keyword>
<dbReference type="Proteomes" id="UP000076420">
    <property type="component" value="Unassembled WGS sequence"/>
</dbReference>